<proteinExistence type="predicted"/>
<feature type="compositionally biased region" description="Polar residues" evidence="1">
    <location>
        <begin position="214"/>
        <end position="228"/>
    </location>
</feature>
<organism evidence="2 3">
    <name type="scientific">Thelonectria olida</name>
    <dbReference type="NCBI Taxonomy" id="1576542"/>
    <lineage>
        <taxon>Eukaryota</taxon>
        <taxon>Fungi</taxon>
        <taxon>Dikarya</taxon>
        <taxon>Ascomycota</taxon>
        <taxon>Pezizomycotina</taxon>
        <taxon>Sordariomycetes</taxon>
        <taxon>Hypocreomycetidae</taxon>
        <taxon>Hypocreales</taxon>
        <taxon>Nectriaceae</taxon>
        <taxon>Thelonectria</taxon>
    </lineage>
</organism>
<feature type="region of interest" description="Disordered" evidence="1">
    <location>
        <begin position="1"/>
        <end position="324"/>
    </location>
</feature>
<feature type="compositionally biased region" description="Polar residues" evidence="1">
    <location>
        <begin position="82"/>
        <end position="110"/>
    </location>
</feature>
<feature type="compositionally biased region" description="Basic residues" evidence="1">
    <location>
        <begin position="412"/>
        <end position="429"/>
    </location>
</feature>
<feature type="region of interest" description="Disordered" evidence="1">
    <location>
        <begin position="339"/>
        <end position="435"/>
    </location>
</feature>
<gene>
    <name evidence="2" type="ORF">B0T10DRAFT_225463</name>
</gene>
<evidence type="ECO:0000313" key="3">
    <source>
        <dbReference type="Proteomes" id="UP000777438"/>
    </source>
</evidence>
<comment type="caution">
    <text evidence="2">The sequence shown here is derived from an EMBL/GenBank/DDBJ whole genome shotgun (WGS) entry which is preliminary data.</text>
</comment>
<dbReference type="EMBL" id="JAGPYM010000004">
    <property type="protein sequence ID" value="KAH6895788.1"/>
    <property type="molecule type" value="Genomic_DNA"/>
</dbReference>
<feature type="compositionally biased region" description="Polar residues" evidence="1">
    <location>
        <begin position="282"/>
        <end position="295"/>
    </location>
</feature>
<feature type="compositionally biased region" description="Low complexity" evidence="1">
    <location>
        <begin position="116"/>
        <end position="131"/>
    </location>
</feature>
<feature type="compositionally biased region" description="Basic and acidic residues" evidence="1">
    <location>
        <begin position="12"/>
        <end position="34"/>
    </location>
</feature>
<feature type="compositionally biased region" description="Basic and acidic residues" evidence="1">
    <location>
        <begin position="63"/>
        <end position="81"/>
    </location>
</feature>
<accession>A0A9P8WDA2</accession>
<feature type="compositionally biased region" description="Low complexity" evidence="1">
    <location>
        <begin position="46"/>
        <end position="59"/>
    </location>
</feature>
<reference evidence="2 3" key="1">
    <citation type="journal article" date="2021" name="Nat. Commun.">
        <title>Genetic determinants of endophytism in the Arabidopsis root mycobiome.</title>
        <authorList>
            <person name="Mesny F."/>
            <person name="Miyauchi S."/>
            <person name="Thiergart T."/>
            <person name="Pickel B."/>
            <person name="Atanasova L."/>
            <person name="Karlsson M."/>
            <person name="Huettel B."/>
            <person name="Barry K.W."/>
            <person name="Haridas S."/>
            <person name="Chen C."/>
            <person name="Bauer D."/>
            <person name="Andreopoulos W."/>
            <person name="Pangilinan J."/>
            <person name="LaButti K."/>
            <person name="Riley R."/>
            <person name="Lipzen A."/>
            <person name="Clum A."/>
            <person name="Drula E."/>
            <person name="Henrissat B."/>
            <person name="Kohler A."/>
            <person name="Grigoriev I.V."/>
            <person name="Martin F.M."/>
            <person name="Hacquard S."/>
        </authorList>
    </citation>
    <scope>NUCLEOTIDE SEQUENCE [LARGE SCALE GENOMIC DNA]</scope>
    <source>
        <strain evidence="2 3">MPI-CAGE-CH-0241</strain>
    </source>
</reference>
<feature type="compositionally biased region" description="Pro residues" evidence="1">
    <location>
        <begin position="232"/>
        <end position="241"/>
    </location>
</feature>
<sequence>MSFISRLKRSRAPKEQDKATEKSKSKSKSKETKTQTKPAYHHKPSHAAADAASMAPSGSRVADNARVREVNRERRAMHSHEYQATLQSIPRVDSSMSTATYTGSEASSSRSPRHYSMASSSAASSAQSSISHKGKEVDRRGAHHERNERSERTKRYSGEKAEIRSIRMVRGDVEPITIPRPHTAVAHPHHLHPSARSPSEVSVDRVALDRVAQLASTPLSQRNRSSQNKSLPPVPLTPTKPPITTKKRSSTPTDIPTPPITRGHTRNGSGGYSSFWERHSRQGSVSSLPALTPTSTKHHSAGPMTPQKSSSKRHSSSGHRSLDAADSHYLNFDFQFEQASTRSSYATPEEKQQRRRSSRTRYQEKEIIDPTVNQLDFGLPSKRGRDAAPSPLTPEYIVNRFPEPVDADTPSKKSKSWKKAGAKLLRKNTKRIESR</sequence>
<evidence type="ECO:0000313" key="2">
    <source>
        <dbReference type="EMBL" id="KAH6895788.1"/>
    </source>
</evidence>
<evidence type="ECO:0000256" key="1">
    <source>
        <dbReference type="SAM" id="MobiDB-lite"/>
    </source>
</evidence>
<feature type="compositionally biased region" description="Basic and acidic residues" evidence="1">
    <location>
        <begin position="133"/>
        <end position="173"/>
    </location>
</feature>
<keyword evidence="3" id="KW-1185">Reference proteome</keyword>
<dbReference type="OrthoDB" id="5098795at2759"/>
<protein>
    <submittedName>
        <fullName evidence="2">Uncharacterized protein</fullName>
    </submittedName>
</protein>
<dbReference type="Proteomes" id="UP000777438">
    <property type="component" value="Unassembled WGS sequence"/>
</dbReference>
<name>A0A9P8WDA2_9HYPO</name>
<feature type="compositionally biased region" description="Basic residues" evidence="1">
    <location>
        <begin position="1"/>
        <end position="11"/>
    </location>
</feature>
<dbReference type="AlphaFoldDB" id="A0A9P8WDA2"/>